<feature type="domain" description="LACTB2 winged helix" evidence="1">
    <location>
        <begin position="20"/>
        <end position="62"/>
    </location>
</feature>
<proteinExistence type="predicted"/>
<dbReference type="Proteomes" id="UP000002039">
    <property type="component" value="Unassembled WGS sequence"/>
</dbReference>
<dbReference type="InterPro" id="IPR041516">
    <property type="entry name" value="LACTB2_WH"/>
</dbReference>
<evidence type="ECO:0000259" key="1">
    <source>
        <dbReference type="Pfam" id="PF17778"/>
    </source>
</evidence>
<reference evidence="3" key="1">
    <citation type="journal article" date="2015" name="PLoS Genet.">
        <title>The dynamic genome and transcriptome of the human fungal pathogen Blastomyces and close relative Emmonsia.</title>
        <authorList>
            <person name="Munoz J.F."/>
            <person name="Gauthier G.M."/>
            <person name="Desjardins C.A."/>
            <person name="Gallo J.E."/>
            <person name="Holder J."/>
            <person name="Sullivan T.D."/>
            <person name="Marty A.J."/>
            <person name="Carmen J.C."/>
            <person name="Chen Z."/>
            <person name="Ding L."/>
            <person name="Gujja S."/>
            <person name="Magrini V."/>
            <person name="Misas E."/>
            <person name="Mitreva M."/>
            <person name="Priest M."/>
            <person name="Saif S."/>
            <person name="Whiston E.A."/>
            <person name="Young S."/>
            <person name="Zeng Q."/>
            <person name="Goldman W.E."/>
            <person name="Mardis E.R."/>
            <person name="Taylor J.W."/>
            <person name="McEwen J.G."/>
            <person name="Clay O.K."/>
            <person name="Klein B.S."/>
            <person name="Cuomo C.A."/>
        </authorList>
    </citation>
    <scope>NUCLEOTIDE SEQUENCE [LARGE SCALE GENOMIC DNA]</scope>
    <source>
        <strain evidence="3">ER-3 / ATCC MYA-2586</strain>
    </source>
</reference>
<organism evidence="2 3">
    <name type="scientific">Ajellomyces dermatitidis (strain ER-3 / ATCC MYA-2586)</name>
    <name type="common">Blastomyces dermatitidis</name>
    <dbReference type="NCBI Taxonomy" id="559297"/>
    <lineage>
        <taxon>Eukaryota</taxon>
        <taxon>Fungi</taxon>
        <taxon>Dikarya</taxon>
        <taxon>Ascomycota</taxon>
        <taxon>Pezizomycotina</taxon>
        <taxon>Eurotiomycetes</taxon>
        <taxon>Eurotiomycetidae</taxon>
        <taxon>Onygenales</taxon>
        <taxon>Ajellomycetaceae</taxon>
        <taxon>Blastomyces</taxon>
    </lineage>
</organism>
<accession>A0ABX2VZ45</accession>
<dbReference type="Pfam" id="PF17778">
    <property type="entry name" value="WHD_BLACT"/>
    <property type="match status" value="1"/>
</dbReference>
<gene>
    <name evidence="2" type="ORF">BDCG_17514</name>
</gene>
<sequence length="73" mass="8148">MSESDGPPLPVKSEELRSWTPMELVKVIYHDVPENLNVPASHGVLLVLKKLDGERKVVRVENDGAGDRFKIVL</sequence>
<name>A0ABX2VZ45_AJEDR</name>
<dbReference type="InterPro" id="IPR036388">
    <property type="entry name" value="WH-like_DNA-bd_sf"/>
</dbReference>
<dbReference type="EMBL" id="EQ999980">
    <property type="protein sequence ID" value="OAT02386.1"/>
    <property type="molecule type" value="Genomic_DNA"/>
</dbReference>
<evidence type="ECO:0000313" key="3">
    <source>
        <dbReference type="Proteomes" id="UP000002039"/>
    </source>
</evidence>
<dbReference type="GeneID" id="69032406"/>
<dbReference type="Gene3D" id="1.10.10.10">
    <property type="entry name" value="Winged helix-like DNA-binding domain superfamily/Winged helix DNA-binding domain"/>
    <property type="match status" value="1"/>
</dbReference>
<evidence type="ECO:0000313" key="2">
    <source>
        <dbReference type="EMBL" id="OAT02386.1"/>
    </source>
</evidence>
<dbReference type="RefSeq" id="XP_045282113.1">
    <property type="nucleotide sequence ID" value="XM_045426626.1"/>
</dbReference>
<protein>
    <recommendedName>
        <fullName evidence="1">LACTB2 winged helix domain-containing protein</fullName>
    </recommendedName>
</protein>
<keyword evidence="3" id="KW-1185">Reference proteome</keyword>